<keyword evidence="1" id="KW-0812">Transmembrane</keyword>
<feature type="chain" id="PRO_5036043272" description="Bifunctional inhibitor/plant lipid transfer protein/seed storage helical domain-containing protein" evidence="2">
    <location>
        <begin position="23"/>
        <end position="191"/>
    </location>
</feature>
<gene>
    <name evidence="3" type="ORF">BRADI_4g43175v3</name>
</gene>
<feature type="transmembrane region" description="Helical" evidence="1">
    <location>
        <begin position="153"/>
        <end position="176"/>
    </location>
</feature>
<feature type="signal peptide" evidence="2">
    <location>
        <begin position="1"/>
        <end position="22"/>
    </location>
</feature>
<protein>
    <recommendedName>
        <fullName evidence="6">Bifunctional inhibitor/plant lipid transfer protein/seed storage helical domain-containing protein</fullName>
    </recommendedName>
</protein>
<evidence type="ECO:0000256" key="1">
    <source>
        <dbReference type="SAM" id="Phobius"/>
    </source>
</evidence>
<dbReference type="Gramene" id="PNT65486">
    <property type="protein sequence ID" value="PNT65486"/>
    <property type="gene ID" value="BRADI_4g43175v3"/>
</dbReference>
<evidence type="ECO:0000313" key="5">
    <source>
        <dbReference type="Proteomes" id="UP000008810"/>
    </source>
</evidence>
<organism evidence="3">
    <name type="scientific">Brachypodium distachyon</name>
    <name type="common">Purple false brome</name>
    <name type="synonym">Trachynia distachya</name>
    <dbReference type="NCBI Taxonomy" id="15368"/>
    <lineage>
        <taxon>Eukaryota</taxon>
        <taxon>Viridiplantae</taxon>
        <taxon>Streptophyta</taxon>
        <taxon>Embryophyta</taxon>
        <taxon>Tracheophyta</taxon>
        <taxon>Spermatophyta</taxon>
        <taxon>Magnoliopsida</taxon>
        <taxon>Liliopsida</taxon>
        <taxon>Poales</taxon>
        <taxon>Poaceae</taxon>
        <taxon>BOP clade</taxon>
        <taxon>Pooideae</taxon>
        <taxon>Stipodae</taxon>
        <taxon>Brachypodieae</taxon>
        <taxon>Brachypodium</taxon>
    </lineage>
</organism>
<dbReference type="InParanoid" id="A0A2K2CTZ1"/>
<proteinExistence type="predicted"/>
<keyword evidence="2" id="KW-0732">Signal</keyword>
<evidence type="ECO:0000313" key="3">
    <source>
        <dbReference type="EMBL" id="PNT65486.1"/>
    </source>
</evidence>
<reference evidence="3" key="2">
    <citation type="submission" date="2017-06" db="EMBL/GenBank/DDBJ databases">
        <title>WGS assembly of Brachypodium distachyon.</title>
        <authorList>
            <consortium name="The International Brachypodium Initiative"/>
            <person name="Lucas S."/>
            <person name="Harmon-Smith M."/>
            <person name="Lail K."/>
            <person name="Tice H."/>
            <person name="Grimwood J."/>
            <person name="Bruce D."/>
            <person name="Barry K."/>
            <person name="Shu S."/>
            <person name="Lindquist E."/>
            <person name="Wang M."/>
            <person name="Pitluck S."/>
            <person name="Vogel J.P."/>
            <person name="Garvin D.F."/>
            <person name="Mockler T.C."/>
            <person name="Schmutz J."/>
            <person name="Rokhsar D."/>
            <person name="Bevan M.W."/>
        </authorList>
    </citation>
    <scope>NUCLEOTIDE SEQUENCE</scope>
    <source>
        <strain evidence="3">Bd21</strain>
    </source>
</reference>
<dbReference type="OrthoDB" id="692088at2759"/>
<reference evidence="4" key="3">
    <citation type="submission" date="2018-08" db="UniProtKB">
        <authorList>
            <consortium name="EnsemblPlants"/>
        </authorList>
    </citation>
    <scope>IDENTIFICATION</scope>
    <source>
        <strain evidence="4">cv. Bd21</strain>
    </source>
</reference>
<dbReference type="EMBL" id="CM000883">
    <property type="protein sequence ID" value="PNT65486.1"/>
    <property type="molecule type" value="Genomic_DNA"/>
</dbReference>
<accession>A0A2K2CTZ1</accession>
<keyword evidence="1" id="KW-0472">Membrane</keyword>
<feature type="non-terminal residue" evidence="3">
    <location>
        <position position="1"/>
    </location>
</feature>
<reference evidence="3 4" key="1">
    <citation type="journal article" date="2010" name="Nature">
        <title>Genome sequencing and analysis of the model grass Brachypodium distachyon.</title>
        <authorList>
            <consortium name="International Brachypodium Initiative"/>
        </authorList>
    </citation>
    <scope>NUCLEOTIDE SEQUENCE [LARGE SCALE GENOMIC DNA]</scope>
    <source>
        <strain evidence="3 4">Bd21</strain>
    </source>
</reference>
<dbReference type="Proteomes" id="UP000008810">
    <property type="component" value="Chromosome 4"/>
</dbReference>
<dbReference type="EnsemblPlants" id="PNT65486">
    <property type="protein sequence ID" value="PNT65486"/>
    <property type="gene ID" value="BRADI_4g43175v3"/>
</dbReference>
<keyword evidence="1" id="KW-1133">Transmembrane helix</keyword>
<evidence type="ECO:0000256" key="2">
    <source>
        <dbReference type="SAM" id="SignalP"/>
    </source>
</evidence>
<evidence type="ECO:0008006" key="6">
    <source>
        <dbReference type="Google" id="ProtNLM"/>
    </source>
</evidence>
<evidence type="ECO:0000313" key="4">
    <source>
        <dbReference type="EnsemblPlants" id="PNT65486"/>
    </source>
</evidence>
<name>A0A2K2CTZ1_BRADI</name>
<dbReference type="AlphaFoldDB" id="A0A2K2CTZ1"/>
<keyword evidence="5" id="KW-1185">Reference proteome</keyword>
<sequence>LTMSRMLVRVLALLFFASHILCAPLDGRDVVGSCRYEKTSAAVFSCIRPDGKRRPPSAACCKTSLYAIDELPASGESGACCLCRYMRVKPVSSGLVMSYVLCKGKDLHIVSNRSSPFSSFPITGINQSSSTQYLGPPLVQQAHQGVNNTILKITWAGAAVAFCVVLLVCCWWLWWLKRAANAPKSFQSIDG</sequence>